<evidence type="ECO:0000259" key="12">
    <source>
        <dbReference type="Pfam" id="PF01435"/>
    </source>
</evidence>
<evidence type="ECO:0000256" key="3">
    <source>
        <dbReference type="ARBA" id="ARBA00022670"/>
    </source>
</evidence>
<proteinExistence type="inferred from homology"/>
<evidence type="ECO:0000256" key="11">
    <source>
        <dbReference type="HAMAP-Rule" id="MF_00188"/>
    </source>
</evidence>
<feature type="binding site" evidence="11">
    <location>
        <position position="144"/>
    </location>
    <ligand>
        <name>Zn(2+)</name>
        <dbReference type="ChEBI" id="CHEBI:29105"/>
        <note>catalytic</note>
    </ligand>
</feature>
<comment type="subcellular location">
    <subcellularLocation>
        <location evidence="11">Cell membrane</location>
        <topology evidence="11">Multi-pass membrane protein</topology>
    </subcellularLocation>
</comment>
<keyword evidence="4 11" id="KW-0812">Transmembrane</keyword>
<gene>
    <name evidence="11" type="primary">htpX</name>
    <name evidence="13" type="ORF">MBCUR_10620</name>
</gene>
<dbReference type="GO" id="GO:0008270">
    <property type="term" value="F:zinc ion binding"/>
    <property type="evidence" value="ECO:0007669"/>
    <property type="project" value="UniProtKB-UniRule"/>
</dbReference>
<name>A0A162FMT1_9EURY</name>
<dbReference type="Gene3D" id="3.30.2010.10">
    <property type="entry name" value="Metalloproteases ('zincins'), catalytic domain"/>
    <property type="match status" value="1"/>
</dbReference>
<keyword evidence="3 11" id="KW-0645">Protease</keyword>
<feature type="transmembrane region" description="Helical" evidence="11">
    <location>
        <begin position="154"/>
        <end position="176"/>
    </location>
</feature>
<reference evidence="13 14" key="1">
    <citation type="submission" date="2016-04" db="EMBL/GenBank/DDBJ databases">
        <title>Genome sequence of Methanobrevibacter curvatus DSM 11111.</title>
        <authorList>
            <person name="Poehlein A."/>
            <person name="Seedorf H."/>
            <person name="Daniel R."/>
        </authorList>
    </citation>
    <scope>NUCLEOTIDE SEQUENCE [LARGE SCALE GENOMIC DNA]</scope>
    <source>
        <strain evidence="13 14">DSM 11111</strain>
    </source>
</reference>
<dbReference type="PANTHER" id="PTHR43221:SF2">
    <property type="entry name" value="PROTEASE HTPX HOMOLOG"/>
    <property type="match status" value="1"/>
</dbReference>
<keyword evidence="7 11" id="KW-0862">Zinc</keyword>
<evidence type="ECO:0000256" key="2">
    <source>
        <dbReference type="ARBA" id="ARBA00022475"/>
    </source>
</evidence>
<evidence type="ECO:0000313" key="13">
    <source>
        <dbReference type="EMBL" id="KZX12370.1"/>
    </source>
</evidence>
<comment type="similarity">
    <text evidence="1 11">Belongs to the peptidase M48B family.</text>
</comment>
<dbReference type="GO" id="GO:0006508">
    <property type="term" value="P:proteolysis"/>
    <property type="evidence" value="ECO:0007669"/>
    <property type="project" value="UniProtKB-KW"/>
</dbReference>
<evidence type="ECO:0000256" key="9">
    <source>
        <dbReference type="ARBA" id="ARBA00023049"/>
    </source>
</evidence>
<dbReference type="EMBL" id="LWMV01000168">
    <property type="protein sequence ID" value="KZX12370.1"/>
    <property type="molecule type" value="Genomic_DNA"/>
</dbReference>
<feature type="domain" description="Peptidase M48" evidence="12">
    <location>
        <begin position="78"/>
        <end position="321"/>
    </location>
</feature>
<dbReference type="GO" id="GO:0004222">
    <property type="term" value="F:metalloendopeptidase activity"/>
    <property type="evidence" value="ECO:0007669"/>
    <property type="project" value="UniProtKB-UniRule"/>
</dbReference>
<sequence>MTVVDKMKGLWKLQLRLWIAMALLFALVYAVVIVVASFLGIGYFQVYPALGIIIVAVQYWLGPKLVEWSMKVNYVTEEQAPDLHRIVRDLAAIANIPKPKIGVSETPVPNAFAFGRYKRDGRVCVTRGLLNILREDEVKAVLGHELGHIKHNDMIITTIASGIPLICYYVGISFLFSRRDNGAGVIIGILAWIAYFIGQLIVLFISRVREYYADQASVEFGNSPDKLASALYKLVYGASQSDKEAIKEVKGSSALFLNDVGNSDFDIHELSQIDTDGDGNISPSELAQLKYRKLNLSTWTKFKEAFSTHPNMLKRMERLSRLL</sequence>
<dbReference type="HAMAP" id="MF_00188">
    <property type="entry name" value="Pept_M48_protease_HtpX"/>
    <property type="match status" value="1"/>
</dbReference>
<evidence type="ECO:0000256" key="7">
    <source>
        <dbReference type="ARBA" id="ARBA00022833"/>
    </source>
</evidence>
<comment type="cofactor">
    <cofactor evidence="11">
        <name>Zn(2+)</name>
        <dbReference type="ChEBI" id="CHEBI:29105"/>
    </cofactor>
    <text evidence="11">Binds 1 zinc ion per subunit.</text>
</comment>
<keyword evidence="2 11" id="KW-1003">Cell membrane</keyword>
<feature type="binding site" evidence="11">
    <location>
        <position position="148"/>
    </location>
    <ligand>
        <name>Zn(2+)</name>
        <dbReference type="ChEBI" id="CHEBI:29105"/>
        <note>catalytic</note>
    </ligand>
</feature>
<keyword evidence="10 11" id="KW-0472">Membrane</keyword>
<dbReference type="CDD" id="cd07338">
    <property type="entry name" value="M48B_HtpX_like"/>
    <property type="match status" value="1"/>
</dbReference>
<dbReference type="PATRIC" id="fig|49547.3.peg.1134"/>
<dbReference type="EC" id="3.4.24.-" evidence="11"/>
<feature type="binding site" evidence="11">
    <location>
        <position position="210"/>
    </location>
    <ligand>
        <name>Zn(2+)</name>
        <dbReference type="ChEBI" id="CHEBI:29105"/>
        <note>catalytic</note>
    </ligand>
</feature>
<dbReference type="STRING" id="49547.MBCUR_10620"/>
<keyword evidence="6 11" id="KW-0378">Hydrolase</keyword>
<keyword evidence="8 11" id="KW-1133">Transmembrane helix</keyword>
<dbReference type="InterPro" id="IPR001915">
    <property type="entry name" value="Peptidase_M48"/>
</dbReference>
<dbReference type="PANTHER" id="PTHR43221">
    <property type="entry name" value="PROTEASE HTPX"/>
    <property type="match status" value="1"/>
</dbReference>
<evidence type="ECO:0000256" key="8">
    <source>
        <dbReference type="ARBA" id="ARBA00022989"/>
    </source>
</evidence>
<keyword evidence="14" id="KW-1185">Reference proteome</keyword>
<keyword evidence="9 11" id="KW-0482">Metalloprotease</keyword>
<feature type="transmembrane region" description="Helical" evidence="11">
    <location>
        <begin position="44"/>
        <end position="61"/>
    </location>
</feature>
<dbReference type="GO" id="GO:0005886">
    <property type="term" value="C:plasma membrane"/>
    <property type="evidence" value="ECO:0007669"/>
    <property type="project" value="UniProtKB-SubCell"/>
</dbReference>
<dbReference type="InterPro" id="IPR018247">
    <property type="entry name" value="EF_Hand_1_Ca_BS"/>
</dbReference>
<evidence type="ECO:0000256" key="4">
    <source>
        <dbReference type="ARBA" id="ARBA00022692"/>
    </source>
</evidence>
<protein>
    <recommendedName>
        <fullName evidence="11">Protease HtpX homolog</fullName>
        <ecNumber evidence="11">3.4.24.-</ecNumber>
    </recommendedName>
</protein>
<evidence type="ECO:0000256" key="5">
    <source>
        <dbReference type="ARBA" id="ARBA00022723"/>
    </source>
</evidence>
<feature type="active site" evidence="11">
    <location>
        <position position="145"/>
    </location>
</feature>
<evidence type="ECO:0000256" key="6">
    <source>
        <dbReference type="ARBA" id="ARBA00022801"/>
    </source>
</evidence>
<keyword evidence="5 11" id="KW-0479">Metal-binding</keyword>
<feature type="transmembrane region" description="Helical" evidence="11">
    <location>
        <begin position="15"/>
        <end position="38"/>
    </location>
</feature>
<comment type="caution">
    <text evidence="13">The sequence shown here is derived from an EMBL/GenBank/DDBJ whole genome shotgun (WGS) entry which is preliminary data.</text>
</comment>
<feature type="transmembrane region" description="Helical" evidence="11">
    <location>
        <begin position="182"/>
        <end position="205"/>
    </location>
</feature>
<dbReference type="InterPro" id="IPR050083">
    <property type="entry name" value="HtpX_protease"/>
</dbReference>
<dbReference type="Proteomes" id="UP000077245">
    <property type="component" value="Unassembled WGS sequence"/>
</dbReference>
<dbReference type="InterPro" id="IPR022919">
    <property type="entry name" value="Pept_M48_protease_HtpX"/>
</dbReference>
<organism evidence="13 14">
    <name type="scientific">Methanobrevibacter curvatus</name>
    <dbReference type="NCBI Taxonomy" id="49547"/>
    <lineage>
        <taxon>Archaea</taxon>
        <taxon>Methanobacteriati</taxon>
        <taxon>Methanobacteriota</taxon>
        <taxon>Methanomada group</taxon>
        <taxon>Methanobacteria</taxon>
        <taxon>Methanobacteriales</taxon>
        <taxon>Methanobacteriaceae</taxon>
        <taxon>Methanobrevibacter</taxon>
    </lineage>
</organism>
<dbReference type="PROSITE" id="PS00018">
    <property type="entry name" value="EF_HAND_1"/>
    <property type="match status" value="1"/>
</dbReference>
<evidence type="ECO:0000313" key="14">
    <source>
        <dbReference type="Proteomes" id="UP000077245"/>
    </source>
</evidence>
<dbReference type="Pfam" id="PF01435">
    <property type="entry name" value="Peptidase_M48"/>
    <property type="match status" value="1"/>
</dbReference>
<dbReference type="AlphaFoldDB" id="A0A162FMT1"/>
<evidence type="ECO:0000256" key="10">
    <source>
        <dbReference type="ARBA" id="ARBA00023136"/>
    </source>
</evidence>
<accession>A0A162FMT1</accession>
<evidence type="ECO:0000256" key="1">
    <source>
        <dbReference type="ARBA" id="ARBA00009779"/>
    </source>
</evidence>